<name>A0A7X9NQU7_9BIFI</name>
<sequence length="210" mass="24311">MTDRKQLNIEKTLQSVRDLLDRLGREGVEFTLVDSECSDYVADIRNPNSKTYVFLECSIRPNGTFVWWDYDHHKGVCDFDEFRVRIITLTADRYFDRVKDMRKRWADLCDGTDTPMPDPLAAVVSDMENKANRLKALLEPDDPPLLDGRDIAILKELKSHDVAEPAEESQRLRELGVLERRYDIDQVFDVLTDKGEKALEFASHVERSGF</sequence>
<dbReference type="EMBL" id="JABAGI010000003">
    <property type="protein sequence ID" value="NME61918.1"/>
    <property type="molecule type" value="Genomic_DNA"/>
</dbReference>
<evidence type="ECO:0000313" key="2">
    <source>
        <dbReference type="Proteomes" id="UP000588369"/>
    </source>
</evidence>
<dbReference type="Proteomes" id="UP000588369">
    <property type="component" value="Unassembled WGS sequence"/>
</dbReference>
<protein>
    <submittedName>
        <fullName evidence="1">Uncharacterized protein</fullName>
    </submittedName>
</protein>
<reference evidence="1 2" key="1">
    <citation type="submission" date="2020-04" db="EMBL/GenBank/DDBJ databases">
        <authorList>
            <person name="Hitch T.C.A."/>
            <person name="Wylensek D."/>
            <person name="Clavel T."/>
        </authorList>
    </citation>
    <scope>NUCLEOTIDE SEQUENCE [LARGE SCALE GENOMIC DNA]</scope>
    <source>
        <strain evidence="1 2">BSM-130-P53-3C</strain>
    </source>
</reference>
<accession>A0A7X9NQU7</accession>
<organism evidence="1 2">
    <name type="scientific">Bifidobacterium thermophilum</name>
    <dbReference type="NCBI Taxonomy" id="33905"/>
    <lineage>
        <taxon>Bacteria</taxon>
        <taxon>Bacillati</taxon>
        <taxon>Actinomycetota</taxon>
        <taxon>Actinomycetes</taxon>
        <taxon>Bifidobacteriales</taxon>
        <taxon>Bifidobacteriaceae</taxon>
        <taxon>Bifidobacterium</taxon>
    </lineage>
</organism>
<evidence type="ECO:0000313" key="1">
    <source>
        <dbReference type="EMBL" id="NME61918.1"/>
    </source>
</evidence>
<dbReference type="RefSeq" id="WP_168984018.1">
    <property type="nucleotide sequence ID" value="NZ_JABAGI010000003.1"/>
</dbReference>
<gene>
    <name evidence="1" type="ORF">HF844_03740</name>
</gene>
<comment type="caution">
    <text evidence="1">The sequence shown here is derived from an EMBL/GenBank/DDBJ whole genome shotgun (WGS) entry which is preliminary data.</text>
</comment>
<dbReference type="AlphaFoldDB" id="A0A7X9NQU7"/>
<proteinExistence type="predicted"/>